<dbReference type="Proteomes" id="UP000429958">
    <property type="component" value="Unassembled WGS sequence"/>
</dbReference>
<feature type="transmembrane region" description="Helical" evidence="1">
    <location>
        <begin position="150"/>
        <end position="171"/>
    </location>
</feature>
<evidence type="ECO:0000256" key="1">
    <source>
        <dbReference type="SAM" id="Phobius"/>
    </source>
</evidence>
<keyword evidence="1" id="KW-1133">Transmembrane helix</keyword>
<comment type="caution">
    <text evidence="2">The sequence shown here is derived from an EMBL/GenBank/DDBJ whole genome shotgun (WGS) entry which is preliminary data.</text>
</comment>
<dbReference type="InterPro" id="IPR030949">
    <property type="entry name" value="ECF_S_folate_fam"/>
</dbReference>
<dbReference type="Gene3D" id="1.10.1760.20">
    <property type="match status" value="1"/>
</dbReference>
<dbReference type="GO" id="GO:0022857">
    <property type="term" value="F:transmembrane transporter activity"/>
    <property type="evidence" value="ECO:0007669"/>
    <property type="project" value="InterPro"/>
</dbReference>
<feature type="transmembrane region" description="Helical" evidence="1">
    <location>
        <begin position="115"/>
        <end position="138"/>
    </location>
</feature>
<keyword evidence="1" id="KW-0472">Membrane</keyword>
<name>A0A7X2NIM2_9CLOT</name>
<dbReference type="InterPro" id="IPR024529">
    <property type="entry name" value="ECF_trnsprt_substrate-spec"/>
</dbReference>
<evidence type="ECO:0000313" key="3">
    <source>
        <dbReference type="Proteomes" id="UP000429958"/>
    </source>
</evidence>
<feature type="transmembrane region" description="Helical" evidence="1">
    <location>
        <begin position="51"/>
        <end position="72"/>
    </location>
</feature>
<sequence>MKKLATLFTGSWQELKQVRTITICAMLAAVGIALGSVSIQMEHMRISFAGIPVMISGYLFGPVVGSVFAGALDILKYLVKPVGAFFPALTFVMVLKGCIYGCFFYQRPLSLFRVLAALFVSGLVCNVILNTLCLSVLYGKAFMTLLPPRILQNLILWPIDSLIFFHVSKLLEMAGVFRVFRKNKVSVN</sequence>
<proteinExistence type="predicted"/>
<dbReference type="Pfam" id="PF12822">
    <property type="entry name" value="ECF_trnsprt"/>
    <property type="match status" value="1"/>
</dbReference>
<dbReference type="RefSeq" id="WP_154471012.1">
    <property type="nucleotide sequence ID" value="NZ_DBEWUL010000214.1"/>
</dbReference>
<keyword evidence="3" id="KW-1185">Reference proteome</keyword>
<evidence type="ECO:0000313" key="2">
    <source>
        <dbReference type="EMBL" id="MSS35614.1"/>
    </source>
</evidence>
<keyword evidence="1" id="KW-0812">Transmembrane</keyword>
<dbReference type="NCBIfam" id="TIGR04518">
    <property type="entry name" value="ECF_S_folT_fam"/>
    <property type="match status" value="1"/>
</dbReference>
<feature type="transmembrane region" description="Helical" evidence="1">
    <location>
        <begin position="20"/>
        <end position="39"/>
    </location>
</feature>
<reference evidence="2 3" key="1">
    <citation type="submission" date="2019-08" db="EMBL/GenBank/DDBJ databases">
        <title>In-depth cultivation of the pig gut microbiome towards novel bacterial diversity and tailored functional studies.</title>
        <authorList>
            <person name="Wylensek D."/>
            <person name="Hitch T.C.A."/>
            <person name="Clavel T."/>
        </authorList>
    </citation>
    <scope>NUCLEOTIDE SEQUENCE [LARGE SCALE GENOMIC DNA]</scope>
    <source>
        <strain evidence="2 3">WCA-389-WT-23D1</strain>
    </source>
</reference>
<protein>
    <submittedName>
        <fullName evidence="2">Folate family ECF transporter S component</fullName>
    </submittedName>
</protein>
<accession>A0A7X2NIM2</accession>
<gene>
    <name evidence="2" type="ORF">FYJ39_03220</name>
</gene>
<feature type="transmembrane region" description="Helical" evidence="1">
    <location>
        <begin position="84"/>
        <end position="103"/>
    </location>
</feature>
<dbReference type="AlphaFoldDB" id="A0A7X2NIM2"/>
<organism evidence="2 3">
    <name type="scientific">Clostridium porci</name>
    <dbReference type="NCBI Taxonomy" id="2605778"/>
    <lineage>
        <taxon>Bacteria</taxon>
        <taxon>Bacillati</taxon>
        <taxon>Bacillota</taxon>
        <taxon>Clostridia</taxon>
        <taxon>Eubacteriales</taxon>
        <taxon>Clostridiaceae</taxon>
        <taxon>Clostridium</taxon>
    </lineage>
</organism>
<dbReference type="EMBL" id="VUMD01000002">
    <property type="protein sequence ID" value="MSS35614.1"/>
    <property type="molecule type" value="Genomic_DNA"/>
</dbReference>